<reference evidence="2 3" key="1">
    <citation type="submission" date="2007-06" db="EMBL/GenBank/DDBJ databases">
        <title>The Genome Sequence of Coccidioides posadasii RMSCC_3488.</title>
        <authorList>
            <consortium name="Coccidioides Genome Resources Consortium"/>
            <consortium name="The Broad Institute Genome Sequencing Platform"/>
            <person name="Henn M.R."/>
            <person name="Sykes S."/>
            <person name="Young S."/>
            <person name="Jaffe D."/>
            <person name="Berlin A."/>
            <person name="Alvarez P."/>
            <person name="Butler J."/>
            <person name="Gnerre S."/>
            <person name="Grabherr M."/>
            <person name="Mauceli E."/>
            <person name="Brockman W."/>
            <person name="Kodira C."/>
            <person name="Alvarado L."/>
            <person name="Zeng Q."/>
            <person name="Crawford M."/>
            <person name="Antoine C."/>
            <person name="Devon K."/>
            <person name="Galgiani J."/>
            <person name="Orsborn K."/>
            <person name="Lewis M.L."/>
            <person name="Nusbaum C."/>
            <person name="Galagan J."/>
            <person name="Birren B."/>
        </authorList>
    </citation>
    <scope>NUCLEOTIDE SEQUENCE [LARGE SCALE GENOMIC DNA]</scope>
    <source>
        <strain evidence="2 3">RMSCC 3488</strain>
    </source>
</reference>
<dbReference type="EMBL" id="DS268112">
    <property type="protein sequence ID" value="KMM70791.1"/>
    <property type="molecule type" value="Genomic_DNA"/>
</dbReference>
<feature type="region of interest" description="Disordered" evidence="1">
    <location>
        <begin position="149"/>
        <end position="168"/>
    </location>
</feature>
<name>A0A0J6FCP3_COCPO</name>
<accession>A0A0J6FCP3</accession>
<dbReference type="Proteomes" id="UP000054567">
    <property type="component" value="Unassembled WGS sequence"/>
</dbReference>
<proteinExistence type="predicted"/>
<dbReference type="AlphaFoldDB" id="A0A0J6FCP3"/>
<evidence type="ECO:0000313" key="2">
    <source>
        <dbReference type="EMBL" id="KMM70791.1"/>
    </source>
</evidence>
<reference evidence="3" key="2">
    <citation type="journal article" date="2009" name="Genome Res.">
        <title>Comparative genomic analyses of the human fungal pathogens Coccidioides and their relatives.</title>
        <authorList>
            <person name="Sharpton T.J."/>
            <person name="Stajich J.E."/>
            <person name="Rounsley S.D."/>
            <person name="Gardner M.J."/>
            <person name="Wortman J.R."/>
            <person name="Jordar V.S."/>
            <person name="Maiti R."/>
            <person name="Kodira C.D."/>
            <person name="Neafsey D.E."/>
            <person name="Zeng Q."/>
            <person name="Hung C.-Y."/>
            <person name="McMahan C."/>
            <person name="Muszewska A."/>
            <person name="Grynberg M."/>
            <person name="Mandel M.A."/>
            <person name="Kellner E.M."/>
            <person name="Barker B.M."/>
            <person name="Galgiani J.N."/>
            <person name="Orbach M.J."/>
            <person name="Kirkland T.N."/>
            <person name="Cole G.T."/>
            <person name="Henn M.R."/>
            <person name="Birren B.W."/>
            <person name="Taylor J.W."/>
        </authorList>
    </citation>
    <scope>NUCLEOTIDE SEQUENCE [LARGE SCALE GENOMIC DNA]</scope>
    <source>
        <strain evidence="3">RMSCC 3488</strain>
    </source>
</reference>
<dbReference type="OrthoDB" id="4185642at2759"/>
<protein>
    <recommendedName>
        <fullName evidence="4">Protein kinase domain-containing protein</fullName>
    </recommendedName>
</protein>
<reference evidence="3" key="3">
    <citation type="journal article" date="2010" name="Genome Res.">
        <title>Population genomic sequencing of Coccidioides fungi reveals recent hybridization and transposon control.</title>
        <authorList>
            <person name="Neafsey D.E."/>
            <person name="Barker B.M."/>
            <person name="Sharpton T.J."/>
            <person name="Stajich J.E."/>
            <person name="Park D.J."/>
            <person name="Whiston E."/>
            <person name="Hung C.-Y."/>
            <person name="McMahan C."/>
            <person name="White J."/>
            <person name="Sykes S."/>
            <person name="Heiman D."/>
            <person name="Young S."/>
            <person name="Zeng Q."/>
            <person name="Abouelleil A."/>
            <person name="Aftuck L."/>
            <person name="Bessette D."/>
            <person name="Brown A."/>
            <person name="FitzGerald M."/>
            <person name="Lui A."/>
            <person name="Macdonald J.P."/>
            <person name="Priest M."/>
            <person name="Orbach M.J."/>
            <person name="Galgiani J.N."/>
            <person name="Kirkland T.N."/>
            <person name="Cole G.T."/>
            <person name="Birren B.W."/>
            <person name="Henn M.R."/>
            <person name="Taylor J.W."/>
            <person name="Rounsley S.D."/>
        </authorList>
    </citation>
    <scope>NUCLEOTIDE SEQUENCE [LARGE SCALE GENOMIC DNA]</scope>
    <source>
        <strain evidence="3">RMSCC 3488</strain>
    </source>
</reference>
<organism evidence="2 3">
    <name type="scientific">Coccidioides posadasii RMSCC 3488</name>
    <dbReference type="NCBI Taxonomy" id="454284"/>
    <lineage>
        <taxon>Eukaryota</taxon>
        <taxon>Fungi</taxon>
        <taxon>Dikarya</taxon>
        <taxon>Ascomycota</taxon>
        <taxon>Pezizomycotina</taxon>
        <taxon>Eurotiomycetes</taxon>
        <taxon>Eurotiomycetidae</taxon>
        <taxon>Onygenales</taxon>
        <taxon>Onygenaceae</taxon>
        <taxon>Coccidioides</taxon>
    </lineage>
</organism>
<sequence>MRVHHARGPKLPYKSCIPEKNIFICESMAYQWLAQAGICACGITSHFYRIIENIDPIQHLPHPKIKFVKDENSPTAILSDYILNMKELNWINYYEKRMQNFVDDLNTVYKVLVQHSSVHSRNMTIVEEDLKRATWIDFNRAQTFSQELTERNMTPPKGEMDKTRQYYG</sequence>
<evidence type="ECO:0000256" key="1">
    <source>
        <dbReference type="SAM" id="MobiDB-lite"/>
    </source>
</evidence>
<gene>
    <name evidence="2" type="ORF">CPAG_07102</name>
</gene>
<feature type="compositionally biased region" description="Basic and acidic residues" evidence="1">
    <location>
        <begin position="158"/>
        <end position="168"/>
    </location>
</feature>
<dbReference type="VEuPathDB" id="FungiDB:CPAG_07102"/>
<evidence type="ECO:0000313" key="3">
    <source>
        <dbReference type="Proteomes" id="UP000054567"/>
    </source>
</evidence>
<evidence type="ECO:0008006" key="4">
    <source>
        <dbReference type="Google" id="ProtNLM"/>
    </source>
</evidence>